<evidence type="ECO:0000313" key="4">
    <source>
        <dbReference type="EMBL" id="KWX16537.1"/>
    </source>
</evidence>
<proteinExistence type="inferred from homology"/>
<dbReference type="Gene3D" id="3.30.360.10">
    <property type="entry name" value="Dihydrodipicolinate Reductase, domain 2"/>
    <property type="match status" value="1"/>
</dbReference>
<dbReference type="PANTHER" id="PTHR43377:SF2">
    <property type="entry name" value="BINDING ROSSMANN FOLD OXIDOREDUCTASE, PUTATIVE (AFU_ORTHOLOGUE AFUA_4G00560)-RELATED"/>
    <property type="match status" value="1"/>
</dbReference>
<dbReference type="InterPro" id="IPR036291">
    <property type="entry name" value="NAD(P)-bd_dom_sf"/>
</dbReference>
<sequence>MTLNEEKICTSRTWWESAFFYEAIASTYHQTCELVGFCDVSQTRMDYANRILVNKYGQKKVKTCMPSQFVQLLDDVRPAEVIITSVDRTHHDYIIRAMKKGYDVICEKPLTIDEEKAQEIITVQKQTGRSLRVTFNYRYAPYHTKIKELIESDVIGDVFSIHFEWLLNTQHGADYFRRWHRNKHNSGGLLVHKSTHHFDLVNFWLNSRPQKVFAFGGLNFYGMHNAEKRGVETFYSRCYGSELAKADPFAIDLSANEELREMYLEAEKDSGYIRDRSVFSDDISIEDTLGVTVKYETGAILTYSLNAYMPWEGFNVSFNGSKGRIEMKVIEKSYINAGGDKKDEGAAVLQSIHVYPMFGEPYEVIVEQEAGGHGGGDPRLLDDLFGEEKEEDPWNRAATHVDGILSILTGIAANHSIASGKAVVIDELVSLKE</sequence>
<dbReference type="SUPFAM" id="SSF51735">
    <property type="entry name" value="NAD(P)-binding Rossmann-fold domains"/>
    <property type="match status" value="1"/>
</dbReference>
<accession>A0A132P2K0</accession>
<comment type="caution">
    <text evidence="4">The sequence shown here is derived from an EMBL/GenBank/DDBJ whole genome shotgun (WGS) entry which is preliminary data.</text>
</comment>
<dbReference type="Gene3D" id="3.40.50.720">
    <property type="entry name" value="NAD(P)-binding Rossmann-like Domain"/>
    <property type="match status" value="1"/>
</dbReference>
<dbReference type="GO" id="GO:0000166">
    <property type="term" value="F:nucleotide binding"/>
    <property type="evidence" value="ECO:0007669"/>
    <property type="project" value="InterPro"/>
</dbReference>
<dbReference type="InterPro" id="IPR051450">
    <property type="entry name" value="Gfo/Idh/MocA_Oxidoreductases"/>
</dbReference>
<dbReference type="PANTHER" id="PTHR43377">
    <property type="entry name" value="BILIVERDIN REDUCTASE A"/>
    <property type="match status" value="1"/>
</dbReference>
<dbReference type="AlphaFoldDB" id="A0A132P2K0"/>
<evidence type="ECO:0000259" key="2">
    <source>
        <dbReference type="Pfam" id="PF01408"/>
    </source>
</evidence>
<comment type="similarity">
    <text evidence="1">Belongs to the Gfo/Idh/MocA family.</text>
</comment>
<dbReference type="Proteomes" id="UP000070452">
    <property type="component" value="Unassembled WGS sequence"/>
</dbReference>
<evidence type="ECO:0000313" key="5">
    <source>
        <dbReference type="Proteomes" id="UP000070452"/>
    </source>
</evidence>
<dbReference type="InterPro" id="IPR004104">
    <property type="entry name" value="Gfo/Idh/MocA-like_OxRdtase_C"/>
</dbReference>
<evidence type="ECO:0000259" key="3">
    <source>
        <dbReference type="Pfam" id="PF02894"/>
    </source>
</evidence>
<gene>
    <name evidence="4" type="ORF">AWT83_13505</name>
</gene>
<dbReference type="InterPro" id="IPR000683">
    <property type="entry name" value="Gfo/Idh/MocA-like_OxRdtase_N"/>
</dbReference>
<reference evidence="4 5" key="1">
    <citation type="submission" date="2016-01" db="EMBL/GenBank/DDBJ databases">
        <title>Molecular Mechanisms for transfer of large genomic segments between Enterococcus faecium strains.</title>
        <authorList>
            <person name="Garcia-Solache M.A."/>
            <person name="Lebreton F."/>
            <person name="Mclaughlin R.E."/>
            <person name="Whiteaker J.D."/>
            <person name="Gilmore M.S."/>
            <person name="Rice L.B."/>
        </authorList>
    </citation>
    <scope>NUCLEOTIDE SEQUENCE [LARGE SCALE GENOMIC DNA]</scope>
    <source>
        <strain evidence="4 5">D344RRF x C68</strain>
    </source>
</reference>
<dbReference type="SUPFAM" id="SSF55347">
    <property type="entry name" value="Glyceraldehyde-3-phosphate dehydrogenase-like, C-terminal domain"/>
    <property type="match status" value="1"/>
</dbReference>
<feature type="domain" description="Gfo/Idh/MocA-like oxidoreductase C-terminal" evidence="3">
    <location>
        <begin position="147"/>
        <end position="423"/>
    </location>
</feature>
<dbReference type="Pfam" id="PF02894">
    <property type="entry name" value="GFO_IDH_MocA_C"/>
    <property type="match status" value="1"/>
</dbReference>
<dbReference type="Pfam" id="PF01408">
    <property type="entry name" value="GFO_IDH_MocA"/>
    <property type="match status" value="1"/>
</dbReference>
<protein>
    <submittedName>
        <fullName evidence="4">Dehydrogenase</fullName>
    </submittedName>
</protein>
<feature type="domain" description="Gfo/Idh/MocA-like oxidoreductase N-terminal" evidence="2">
    <location>
        <begin position="30"/>
        <end position="134"/>
    </location>
</feature>
<dbReference type="EMBL" id="LRHK01000005">
    <property type="protein sequence ID" value="KWX16537.1"/>
    <property type="molecule type" value="Genomic_DNA"/>
</dbReference>
<evidence type="ECO:0000256" key="1">
    <source>
        <dbReference type="ARBA" id="ARBA00010928"/>
    </source>
</evidence>
<name>A0A132P2K0_ENTFC</name>
<organism evidence="4 5">
    <name type="scientific">Enterococcus faecium</name>
    <name type="common">Streptococcus faecium</name>
    <dbReference type="NCBI Taxonomy" id="1352"/>
    <lineage>
        <taxon>Bacteria</taxon>
        <taxon>Bacillati</taxon>
        <taxon>Bacillota</taxon>
        <taxon>Bacilli</taxon>
        <taxon>Lactobacillales</taxon>
        <taxon>Enterococcaceae</taxon>
        <taxon>Enterococcus</taxon>
    </lineage>
</organism>